<protein>
    <submittedName>
        <fullName evidence="2">Uncharacterized protein</fullName>
    </submittedName>
</protein>
<dbReference type="OrthoDB" id="108842at2759"/>
<evidence type="ECO:0000313" key="2">
    <source>
        <dbReference type="EMBL" id="ETV95829.1"/>
    </source>
</evidence>
<gene>
    <name evidence="2" type="ORF">H310_10873</name>
</gene>
<dbReference type="GeneID" id="20087923"/>
<feature type="region of interest" description="Disordered" evidence="1">
    <location>
        <begin position="1"/>
        <end position="28"/>
    </location>
</feature>
<feature type="compositionally biased region" description="Low complexity" evidence="1">
    <location>
        <begin position="14"/>
        <end position="25"/>
    </location>
</feature>
<accession>A0A024TP94</accession>
<sequence length="125" mass="13855">MPFTRRDASTDYVPTNTPTTTTCPPELSKRPPELFVLWKKYEFGTGGNKPAKLFTAKERGAVKCTLSLRLTFWNAVDSMIRRGHTSDTAIDAVCAVYGRGKSATSILRAMRDDKARGGHPNLSYL</sequence>
<evidence type="ECO:0000256" key="1">
    <source>
        <dbReference type="SAM" id="MobiDB-lite"/>
    </source>
</evidence>
<proteinExistence type="predicted"/>
<dbReference type="AlphaFoldDB" id="A0A024TP94"/>
<name>A0A024TP94_9STRA</name>
<dbReference type="RefSeq" id="XP_008875580.1">
    <property type="nucleotide sequence ID" value="XM_008877358.1"/>
</dbReference>
<organism evidence="2">
    <name type="scientific">Aphanomyces invadans</name>
    <dbReference type="NCBI Taxonomy" id="157072"/>
    <lineage>
        <taxon>Eukaryota</taxon>
        <taxon>Sar</taxon>
        <taxon>Stramenopiles</taxon>
        <taxon>Oomycota</taxon>
        <taxon>Saprolegniomycetes</taxon>
        <taxon>Saprolegniales</taxon>
        <taxon>Verrucalvaceae</taxon>
        <taxon>Aphanomyces</taxon>
    </lineage>
</organism>
<dbReference type="VEuPathDB" id="FungiDB:H310_10873"/>
<reference evidence="2" key="1">
    <citation type="submission" date="2013-12" db="EMBL/GenBank/DDBJ databases">
        <title>The Genome Sequence of Aphanomyces invadans NJM9701.</title>
        <authorList>
            <consortium name="The Broad Institute Genomics Platform"/>
            <person name="Russ C."/>
            <person name="Tyler B."/>
            <person name="van West P."/>
            <person name="Dieguez-Uribeondo J."/>
            <person name="Young S.K."/>
            <person name="Zeng Q."/>
            <person name="Gargeya S."/>
            <person name="Fitzgerald M."/>
            <person name="Abouelleil A."/>
            <person name="Alvarado L."/>
            <person name="Chapman S.B."/>
            <person name="Gainer-Dewar J."/>
            <person name="Goldberg J."/>
            <person name="Griggs A."/>
            <person name="Gujja S."/>
            <person name="Hansen M."/>
            <person name="Howarth C."/>
            <person name="Imamovic A."/>
            <person name="Ireland A."/>
            <person name="Larimer J."/>
            <person name="McCowan C."/>
            <person name="Murphy C."/>
            <person name="Pearson M."/>
            <person name="Poon T.W."/>
            <person name="Priest M."/>
            <person name="Roberts A."/>
            <person name="Saif S."/>
            <person name="Shea T."/>
            <person name="Sykes S."/>
            <person name="Wortman J."/>
            <person name="Nusbaum C."/>
            <person name="Birren B."/>
        </authorList>
    </citation>
    <scope>NUCLEOTIDE SEQUENCE [LARGE SCALE GENOMIC DNA]</scope>
    <source>
        <strain evidence="2">NJM9701</strain>
    </source>
</reference>
<dbReference type="EMBL" id="KI913979">
    <property type="protein sequence ID" value="ETV95829.1"/>
    <property type="molecule type" value="Genomic_DNA"/>
</dbReference>